<dbReference type="Proteomes" id="UP000264960">
    <property type="component" value="Chromosome"/>
</dbReference>
<dbReference type="EMBL" id="CP027116">
    <property type="protein sequence ID" value="AVM25555.1"/>
    <property type="molecule type" value="Genomic_DNA"/>
</dbReference>
<dbReference type="AlphaFoldDB" id="A0AAD2JDF4"/>
<reference evidence="2 3" key="1">
    <citation type="submission" date="2018-02" db="EMBL/GenBank/DDBJ databases">
        <title>The complete genome of two Bacillus pumilus strains from Cuatro Cienegas, Coahuila, Mexico.</title>
        <authorList>
            <person name="Zarza E."/>
            <person name="Alcaraz L.D."/>
            <person name="Aguilar-Salinas B."/>
            <person name="Islas A."/>
            <person name="Olmedo-Alvarez G."/>
        </authorList>
    </citation>
    <scope>NUCLEOTIDE SEQUENCE [LARGE SCALE GENOMIC DNA]</scope>
    <source>
        <strain evidence="2 3">145</strain>
    </source>
</reference>
<feature type="transmembrane region" description="Helical" evidence="1">
    <location>
        <begin position="76"/>
        <end position="100"/>
    </location>
</feature>
<keyword evidence="1" id="KW-1133">Transmembrane helix</keyword>
<protein>
    <submittedName>
        <fullName evidence="2">Uncharacterized protein</fullName>
    </submittedName>
</protein>
<feature type="transmembrane region" description="Helical" evidence="1">
    <location>
        <begin position="131"/>
        <end position="152"/>
    </location>
</feature>
<evidence type="ECO:0000256" key="1">
    <source>
        <dbReference type="SAM" id="Phobius"/>
    </source>
</evidence>
<name>A0AAD2JDF4_BACPU</name>
<dbReference type="RefSeq" id="WP_117731993.1">
    <property type="nucleotide sequence ID" value="NZ_CP027116.1"/>
</dbReference>
<evidence type="ECO:0000313" key="3">
    <source>
        <dbReference type="Proteomes" id="UP000264960"/>
    </source>
</evidence>
<keyword evidence="1" id="KW-0812">Transmembrane</keyword>
<sequence length="191" mass="21682">MGVKELTRNYNEAKSTIKYLEKRYGKFYNLTNDGQKELQKSIILDHNKVDLNRMLRRIKGGIEVAKDTQAINVLPYNFLLVMIASLGSAGVAMLTGRMLFLNSVFNKYLDSKEVSKTEASDILNAIDFGSIIQIGVLAVSLPFFIIFIVWGFHSKSLTKDVDKSYTIKIFLEECLEDYNKVTQQVIPAKQN</sequence>
<organism evidence="2 3">
    <name type="scientific">Bacillus pumilus</name>
    <name type="common">Bacillus mesentericus</name>
    <dbReference type="NCBI Taxonomy" id="1408"/>
    <lineage>
        <taxon>Bacteria</taxon>
        <taxon>Bacillati</taxon>
        <taxon>Bacillota</taxon>
        <taxon>Bacilli</taxon>
        <taxon>Bacillales</taxon>
        <taxon>Bacillaceae</taxon>
        <taxon>Bacillus</taxon>
    </lineage>
</organism>
<accession>A0AAD2JDF4</accession>
<evidence type="ECO:0000313" key="2">
    <source>
        <dbReference type="EMBL" id="AVM25555.1"/>
    </source>
</evidence>
<proteinExistence type="predicted"/>
<gene>
    <name evidence="2" type="ORF">C5695_17585</name>
</gene>
<keyword evidence="1" id="KW-0472">Membrane</keyword>